<dbReference type="Pfam" id="PF00620">
    <property type="entry name" value="RhoGAP"/>
    <property type="match status" value="1"/>
</dbReference>
<feature type="non-terminal residue" evidence="3">
    <location>
        <position position="289"/>
    </location>
</feature>
<evidence type="ECO:0000313" key="4">
    <source>
        <dbReference type="Proteomes" id="UP000324800"/>
    </source>
</evidence>
<name>A0A5J4TFM0_9EUKA</name>
<keyword evidence="1" id="KW-0812">Transmembrane</keyword>
<keyword evidence="1" id="KW-1133">Transmembrane helix</keyword>
<dbReference type="PROSITE" id="PS50238">
    <property type="entry name" value="RHOGAP"/>
    <property type="match status" value="1"/>
</dbReference>
<organism evidence="3 4">
    <name type="scientific">Streblomastix strix</name>
    <dbReference type="NCBI Taxonomy" id="222440"/>
    <lineage>
        <taxon>Eukaryota</taxon>
        <taxon>Metamonada</taxon>
        <taxon>Preaxostyla</taxon>
        <taxon>Oxymonadida</taxon>
        <taxon>Streblomastigidae</taxon>
        <taxon>Streblomastix</taxon>
    </lineage>
</organism>
<dbReference type="InterPro" id="IPR008936">
    <property type="entry name" value="Rho_GTPase_activation_prot"/>
</dbReference>
<dbReference type="GO" id="GO:0007165">
    <property type="term" value="P:signal transduction"/>
    <property type="evidence" value="ECO:0007669"/>
    <property type="project" value="InterPro"/>
</dbReference>
<proteinExistence type="predicted"/>
<evidence type="ECO:0000313" key="3">
    <source>
        <dbReference type="EMBL" id="KAA6357018.1"/>
    </source>
</evidence>
<dbReference type="Gene3D" id="1.10.555.10">
    <property type="entry name" value="Rho GTPase activation protein"/>
    <property type="match status" value="1"/>
</dbReference>
<accession>A0A5J4TFM0</accession>
<dbReference type="OrthoDB" id="79452at2759"/>
<gene>
    <name evidence="3" type="ORF">EZS28_047455</name>
</gene>
<dbReference type="PANTHER" id="PTHR45876">
    <property type="entry name" value="FI04035P"/>
    <property type="match status" value="1"/>
</dbReference>
<feature type="domain" description="Rho-GAP" evidence="2">
    <location>
        <begin position="30"/>
        <end position="220"/>
    </location>
</feature>
<dbReference type="AlphaFoldDB" id="A0A5J4TFM0"/>
<feature type="transmembrane region" description="Helical" evidence="1">
    <location>
        <begin position="57"/>
        <end position="83"/>
    </location>
</feature>
<dbReference type="Proteomes" id="UP000324800">
    <property type="component" value="Unassembled WGS sequence"/>
</dbReference>
<reference evidence="3 4" key="1">
    <citation type="submission" date="2019-03" db="EMBL/GenBank/DDBJ databases">
        <title>Single cell metagenomics reveals metabolic interactions within the superorganism composed of flagellate Streblomastix strix and complex community of Bacteroidetes bacteria on its surface.</title>
        <authorList>
            <person name="Treitli S.C."/>
            <person name="Kolisko M."/>
            <person name="Husnik F."/>
            <person name="Keeling P."/>
            <person name="Hampl V."/>
        </authorList>
    </citation>
    <scope>NUCLEOTIDE SEQUENCE [LARGE SCALE GENOMIC DNA]</scope>
    <source>
        <strain evidence="3">ST1C</strain>
    </source>
</reference>
<dbReference type="EMBL" id="SNRW01032032">
    <property type="protein sequence ID" value="KAA6357018.1"/>
    <property type="molecule type" value="Genomic_DNA"/>
</dbReference>
<dbReference type="CDD" id="cd00159">
    <property type="entry name" value="RhoGAP"/>
    <property type="match status" value="1"/>
</dbReference>
<feature type="transmembrane region" description="Helical" evidence="1">
    <location>
        <begin position="6"/>
        <end position="27"/>
    </location>
</feature>
<dbReference type="SUPFAM" id="SSF48350">
    <property type="entry name" value="GTPase activation domain, GAP"/>
    <property type="match status" value="1"/>
</dbReference>
<dbReference type="GO" id="GO:0005737">
    <property type="term" value="C:cytoplasm"/>
    <property type="evidence" value="ECO:0007669"/>
    <property type="project" value="TreeGrafter"/>
</dbReference>
<evidence type="ECO:0000256" key="1">
    <source>
        <dbReference type="SAM" id="Phobius"/>
    </source>
</evidence>
<dbReference type="GO" id="GO:0005096">
    <property type="term" value="F:GTPase activator activity"/>
    <property type="evidence" value="ECO:0007669"/>
    <property type="project" value="TreeGrafter"/>
</dbReference>
<comment type="caution">
    <text evidence="3">The sequence shown here is derived from an EMBL/GenBank/DDBJ whole genome shotgun (WGS) entry which is preliminary data.</text>
</comment>
<dbReference type="SMART" id="SM00324">
    <property type="entry name" value="RhoGAP"/>
    <property type="match status" value="1"/>
</dbReference>
<evidence type="ECO:0000259" key="2">
    <source>
        <dbReference type="PROSITE" id="PS50238"/>
    </source>
</evidence>
<sequence length="289" mass="33001">MVINVVLMIVGFASIFIRPTINSLIVMNQSDLRTFFTSLSDEDFAELIDILKQFLDILIVVTVISFVGAAVAILILVLAFFYVGKLTFARNPHAYAVLLKNWLRRLEECIIPYALYDDALKTVQPNPDEENVVRMIQYQFVLSKLPLANLLTLKVLSRFLKKVYSDENVKYNLMNLQNISIIFAPTLIKSKSNDPSVIAKNIHTEISFIQIIIFEIGNYPYDGDEDKITQAEKWFVIFHFFQNTAIDAQGAKDIIFQSKQLLDRAGGIELVASGYVQVQQEEMKNYKLQ</sequence>
<keyword evidence="1" id="KW-0472">Membrane</keyword>
<dbReference type="InterPro" id="IPR000198">
    <property type="entry name" value="RhoGAP_dom"/>
</dbReference>
<protein>
    <recommendedName>
        <fullName evidence="2">Rho-GAP domain-containing protein</fullName>
    </recommendedName>
</protein>
<dbReference type="PANTHER" id="PTHR45876:SF8">
    <property type="entry name" value="FI04035P"/>
    <property type="match status" value="1"/>
</dbReference>